<evidence type="ECO:0000256" key="1">
    <source>
        <dbReference type="ARBA" id="ARBA00009225"/>
    </source>
</evidence>
<name>A0ABP0CKQ6_9PEZI</name>
<keyword evidence="5 6" id="KW-0067">ATP-binding</keyword>
<organism evidence="10 11">
    <name type="scientific">Sporothrix bragantina</name>
    <dbReference type="NCBI Taxonomy" id="671064"/>
    <lineage>
        <taxon>Eukaryota</taxon>
        <taxon>Fungi</taxon>
        <taxon>Dikarya</taxon>
        <taxon>Ascomycota</taxon>
        <taxon>Pezizomycotina</taxon>
        <taxon>Sordariomycetes</taxon>
        <taxon>Sordariomycetidae</taxon>
        <taxon>Ophiostomatales</taxon>
        <taxon>Ophiostomataceae</taxon>
        <taxon>Sporothrix</taxon>
    </lineage>
</organism>
<dbReference type="Proteomes" id="UP001642406">
    <property type="component" value="Unassembled WGS sequence"/>
</dbReference>
<dbReference type="Gene3D" id="3.30.420.40">
    <property type="match status" value="1"/>
</dbReference>
<feature type="region of interest" description="Disordered" evidence="7">
    <location>
        <begin position="436"/>
        <end position="477"/>
    </location>
</feature>
<feature type="domain" description="Hexokinase C-terminal" evidence="9">
    <location>
        <begin position="191"/>
        <end position="373"/>
    </location>
</feature>
<dbReference type="InterPro" id="IPR043129">
    <property type="entry name" value="ATPase_NBD"/>
</dbReference>
<dbReference type="PROSITE" id="PS51748">
    <property type="entry name" value="HEXOKINASE_2"/>
    <property type="match status" value="1"/>
</dbReference>
<dbReference type="Pfam" id="PF03727">
    <property type="entry name" value="Hexokinase_2"/>
    <property type="match status" value="2"/>
</dbReference>
<sequence>MPHLLEQLKAGLLDDSLPYQHPSFITTIPTGSEKGRFLSVDLGGTNCRICLVDLHGDGIFSIEQQKHAVPQHVRVNERYEPLFDWIASQIGAFLGTVNSEKSHGDSTLALGFTFSFTCTQTSLAAGTLLHWDKGWDIPSALGHDPCAMLQAATDAQQLPVRVAALANDSVGSLLTRAYTSTSATSSTLACIIVGTGTNAAYVERLHSVKRQHGCVNTSWKEGVMAINTEWGCMDDDMRVLPRTRFDDMVDARSTDCGFQMLEKRVSGLYLGALLRLAVLELYQQGGVFEFHIDDESPLYQSDSIDTSLMSKLAINDDNDSEEAKITLLANTLGAVSVSAVDVYIVQAIANAIVTRAARLVGAATAAIVLQSGLLTPAAESAVIEKEQAHVATTAVKDPVPTSAPLASSTGSILRRARNFFSAPFTWCLGRNRSKTKTALLSPSPSPSSSLTPSLTPSPSQSQSSSPLAPPGPVIDIGVTGSVIEHHPTFEKEMRAALRQVQGIGEAGDARIRTGLCQDGSAVGAALMVHAAMMQDAAATGH</sequence>
<evidence type="ECO:0000256" key="5">
    <source>
        <dbReference type="ARBA" id="ARBA00022840"/>
    </source>
</evidence>
<proteinExistence type="inferred from homology"/>
<feature type="compositionally biased region" description="Low complexity" evidence="7">
    <location>
        <begin position="438"/>
        <end position="466"/>
    </location>
</feature>
<protein>
    <recommendedName>
        <fullName evidence="6">Phosphotransferase</fullName>
        <ecNumber evidence="6">2.7.1.-</ecNumber>
    </recommendedName>
</protein>
<feature type="domain" description="Hexokinase N-terminal" evidence="8">
    <location>
        <begin position="3"/>
        <end position="178"/>
    </location>
</feature>
<keyword evidence="11" id="KW-1185">Reference proteome</keyword>
<keyword evidence="3 6" id="KW-0547">Nucleotide-binding</keyword>
<dbReference type="SUPFAM" id="SSF53067">
    <property type="entry name" value="Actin-like ATPase domain"/>
    <property type="match status" value="2"/>
</dbReference>
<dbReference type="PANTHER" id="PTHR19443">
    <property type="entry name" value="HEXOKINASE"/>
    <property type="match status" value="1"/>
</dbReference>
<evidence type="ECO:0000313" key="11">
    <source>
        <dbReference type="Proteomes" id="UP001642406"/>
    </source>
</evidence>
<dbReference type="Pfam" id="PF00349">
    <property type="entry name" value="Hexokinase_1"/>
    <property type="match status" value="1"/>
</dbReference>
<evidence type="ECO:0000256" key="6">
    <source>
        <dbReference type="RuleBase" id="RU362007"/>
    </source>
</evidence>
<dbReference type="PANTHER" id="PTHR19443:SF30">
    <property type="entry name" value="GLUCOKINASE-1-RELATED"/>
    <property type="match status" value="1"/>
</dbReference>
<feature type="domain" description="Hexokinase C-terminal" evidence="9">
    <location>
        <begin position="474"/>
        <end position="528"/>
    </location>
</feature>
<evidence type="ECO:0000256" key="3">
    <source>
        <dbReference type="ARBA" id="ARBA00022741"/>
    </source>
</evidence>
<dbReference type="InterPro" id="IPR022672">
    <property type="entry name" value="Hexokinase_N"/>
</dbReference>
<evidence type="ECO:0000256" key="4">
    <source>
        <dbReference type="ARBA" id="ARBA00022777"/>
    </source>
</evidence>
<accession>A0ABP0CKQ6</accession>
<dbReference type="EMBL" id="CAWUHC010000098">
    <property type="protein sequence ID" value="CAK7231794.1"/>
    <property type="molecule type" value="Genomic_DNA"/>
</dbReference>
<evidence type="ECO:0000259" key="8">
    <source>
        <dbReference type="Pfam" id="PF00349"/>
    </source>
</evidence>
<evidence type="ECO:0000256" key="7">
    <source>
        <dbReference type="SAM" id="MobiDB-lite"/>
    </source>
</evidence>
<dbReference type="EC" id="2.7.1.-" evidence="6"/>
<comment type="caution">
    <text evidence="10">The sequence shown here is derived from an EMBL/GenBank/DDBJ whole genome shotgun (WGS) entry which is preliminary data.</text>
</comment>
<dbReference type="InterPro" id="IPR001312">
    <property type="entry name" value="Hexokinase"/>
</dbReference>
<dbReference type="InterPro" id="IPR022673">
    <property type="entry name" value="Hexokinase_C"/>
</dbReference>
<comment type="similarity">
    <text evidence="1 6">Belongs to the hexokinase family.</text>
</comment>
<evidence type="ECO:0000259" key="9">
    <source>
        <dbReference type="Pfam" id="PF03727"/>
    </source>
</evidence>
<evidence type="ECO:0000256" key="2">
    <source>
        <dbReference type="ARBA" id="ARBA00022679"/>
    </source>
</evidence>
<dbReference type="Gene3D" id="3.40.367.20">
    <property type="match status" value="2"/>
</dbReference>
<keyword evidence="4 6" id="KW-0418">Kinase</keyword>
<dbReference type="PRINTS" id="PR00475">
    <property type="entry name" value="HEXOKINASE"/>
</dbReference>
<keyword evidence="2 6" id="KW-0808">Transferase</keyword>
<keyword evidence="6" id="KW-0324">Glycolysis</keyword>
<gene>
    <name evidence="10" type="ORF">SBRCBS47491_008050</name>
</gene>
<reference evidence="10 11" key="1">
    <citation type="submission" date="2024-01" db="EMBL/GenBank/DDBJ databases">
        <authorList>
            <person name="Allen C."/>
            <person name="Tagirdzhanova G."/>
        </authorList>
    </citation>
    <scope>NUCLEOTIDE SEQUENCE [LARGE SCALE GENOMIC DNA]</scope>
</reference>
<evidence type="ECO:0000313" key="10">
    <source>
        <dbReference type="EMBL" id="CAK7231794.1"/>
    </source>
</evidence>